<evidence type="ECO:0000256" key="5">
    <source>
        <dbReference type="ARBA" id="ARBA00015719"/>
    </source>
</evidence>
<evidence type="ECO:0000256" key="1">
    <source>
        <dbReference type="ARBA" id="ARBA00001092"/>
    </source>
</evidence>
<dbReference type="Pfam" id="PF03575">
    <property type="entry name" value="Peptidase_S51"/>
    <property type="match status" value="1"/>
</dbReference>
<dbReference type="InterPro" id="IPR011811">
    <property type="entry name" value="Peptidase_S51_cyanophycinase"/>
</dbReference>
<dbReference type="EC" id="3.4.15.6" evidence="4"/>
<keyword evidence="11" id="KW-1185">Reference proteome</keyword>
<dbReference type="GO" id="GO:0006508">
    <property type="term" value="P:proteolysis"/>
    <property type="evidence" value="ECO:0007669"/>
    <property type="project" value="UniProtKB-KW"/>
</dbReference>
<dbReference type="InterPro" id="IPR005320">
    <property type="entry name" value="Peptidase_S51"/>
</dbReference>
<evidence type="ECO:0000256" key="7">
    <source>
        <dbReference type="ARBA" id="ARBA00022801"/>
    </source>
</evidence>
<keyword evidence="6" id="KW-0645">Protease</keyword>
<dbReference type="InterPro" id="IPR029062">
    <property type="entry name" value="Class_I_gatase-like"/>
</dbReference>
<evidence type="ECO:0000256" key="4">
    <source>
        <dbReference type="ARBA" id="ARBA00013115"/>
    </source>
</evidence>
<dbReference type="EMBL" id="AVPJ01000006">
    <property type="protein sequence ID" value="KGN32612.1"/>
    <property type="molecule type" value="Genomic_DNA"/>
</dbReference>
<dbReference type="SUPFAM" id="SSF52317">
    <property type="entry name" value="Class I glutamine amidotransferase-like"/>
    <property type="match status" value="1"/>
</dbReference>
<dbReference type="PANTHER" id="PTHR36175">
    <property type="entry name" value="CYANOPHYCINASE"/>
    <property type="match status" value="1"/>
</dbReference>
<dbReference type="CDD" id="cd03145">
    <property type="entry name" value="GAT1_cyanophycinase"/>
    <property type="match status" value="1"/>
</dbReference>
<dbReference type="PIRSF" id="PIRSF032067">
    <property type="entry name" value="Cyanophycinase"/>
    <property type="match status" value="1"/>
</dbReference>
<comment type="function">
    <text evidence="2">Exopeptidase that catalyzes the hydrolytic cleavage of multi-L-arginyl-poly-L-aspartic acid (cyanophycin; a water-insoluble reserve polymer) into aspartate-arginine dipeptides.</text>
</comment>
<dbReference type="GO" id="GO:0008241">
    <property type="term" value="F:peptidyl-dipeptidase activity"/>
    <property type="evidence" value="ECO:0007669"/>
    <property type="project" value="UniProtKB-EC"/>
</dbReference>
<comment type="similarity">
    <text evidence="3">Belongs to the peptidase S51 family.</text>
</comment>
<evidence type="ECO:0000313" key="11">
    <source>
        <dbReference type="Proteomes" id="UP000030002"/>
    </source>
</evidence>
<evidence type="ECO:0000256" key="3">
    <source>
        <dbReference type="ARBA" id="ARBA00006534"/>
    </source>
</evidence>
<organism evidence="10 11">
    <name type="scientific">Knoellia sinensis KCTC 19936</name>
    <dbReference type="NCBI Taxonomy" id="1385520"/>
    <lineage>
        <taxon>Bacteria</taxon>
        <taxon>Bacillati</taxon>
        <taxon>Actinomycetota</taxon>
        <taxon>Actinomycetes</taxon>
        <taxon>Micrococcales</taxon>
        <taxon>Intrasporangiaceae</taxon>
        <taxon>Knoellia</taxon>
    </lineage>
</organism>
<dbReference type="NCBIfam" id="TIGR02069">
    <property type="entry name" value="cyanophycinase"/>
    <property type="match status" value="1"/>
</dbReference>
<dbReference type="STRING" id="1385520.N802_17570"/>
<comment type="catalytic activity">
    <reaction evidence="1">
        <text>[L-4-(L-arginin-2-N-yl)aspartate](n) + H2O = [L-4-(L-arginin-2-N-yl)aspartate](n-1) + L-4-(L-arginin-2-N-yl)aspartate</text>
        <dbReference type="Rhea" id="RHEA:12845"/>
        <dbReference type="Rhea" id="RHEA-COMP:13728"/>
        <dbReference type="Rhea" id="RHEA-COMP:13734"/>
        <dbReference type="ChEBI" id="CHEBI:15377"/>
        <dbReference type="ChEBI" id="CHEBI:137986"/>
        <dbReference type="ChEBI" id="CHEBI:137991"/>
        <dbReference type="EC" id="3.4.15.6"/>
    </reaction>
</comment>
<dbReference type="PANTHER" id="PTHR36175:SF1">
    <property type="entry name" value="CYANOPHYCINASE"/>
    <property type="match status" value="1"/>
</dbReference>
<evidence type="ECO:0000256" key="8">
    <source>
        <dbReference type="ARBA" id="ARBA00022825"/>
    </source>
</evidence>
<sequence length="285" mass="30229">MPRYPSTTPTLFIIGGAEDRVGRAALLRRFVRISGGRRSRIVVIPTASSFQDEVVASYREVFTRFGVETVDVVNPDSRRAAHDPEAVELLDRATGIFMSGGSQLRLSQFFPGTPLGEALHRAHARGTVVAGTSAGASIMSEFMISMGDEGITPVQRGSQVSAGIGLLKGVIVDQHFAQRSRYGRLLSVVAASPNLLGIGIDEDTAIEVVDGSRFTVHGRGGVIVMDCRDVTTDAPDARRGAPLLVSGAVIHTLPAGATFDLATASLVDFVEQHPDVEVTLATAKH</sequence>
<keyword evidence="8" id="KW-0720">Serine protease</keyword>
<name>A0A0A0J9A9_9MICO</name>
<feature type="active site" description="Charge relay system" evidence="9">
    <location>
        <position position="175"/>
    </location>
</feature>
<comment type="caution">
    <text evidence="10">The sequence shown here is derived from an EMBL/GenBank/DDBJ whole genome shotgun (WGS) entry which is preliminary data.</text>
</comment>
<evidence type="ECO:0000256" key="6">
    <source>
        <dbReference type="ARBA" id="ARBA00022670"/>
    </source>
</evidence>
<dbReference type="eggNOG" id="COG4242">
    <property type="taxonomic scope" value="Bacteria"/>
</dbReference>
<dbReference type="GO" id="GO:0008236">
    <property type="term" value="F:serine-type peptidase activity"/>
    <property type="evidence" value="ECO:0007669"/>
    <property type="project" value="UniProtKB-KW"/>
</dbReference>
<reference evidence="10 11" key="1">
    <citation type="submission" date="2013-08" db="EMBL/GenBank/DDBJ databases">
        <title>The genome sequence of Knoellia sinensis.</title>
        <authorList>
            <person name="Zhu W."/>
            <person name="Wang G."/>
        </authorList>
    </citation>
    <scope>NUCLEOTIDE SEQUENCE [LARGE SCALE GENOMIC DNA]</scope>
    <source>
        <strain evidence="10 11">KCTC 19936</strain>
    </source>
</reference>
<dbReference type="AlphaFoldDB" id="A0A0A0J9A9"/>
<evidence type="ECO:0000256" key="9">
    <source>
        <dbReference type="PIRSR" id="PIRSR032067-1"/>
    </source>
</evidence>
<evidence type="ECO:0000256" key="2">
    <source>
        <dbReference type="ARBA" id="ARBA00002039"/>
    </source>
</evidence>
<dbReference type="OrthoDB" id="9799980at2"/>
<evidence type="ECO:0000313" key="10">
    <source>
        <dbReference type="EMBL" id="KGN32612.1"/>
    </source>
</evidence>
<dbReference type="Gene3D" id="3.40.50.880">
    <property type="match status" value="1"/>
</dbReference>
<accession>A0A0A0J9A9</accession>
<feature type="active site" description="Charge relay system" evidence="9">
    <location>
        <position position="133"/>
    </location>
</feature>
<dbReference type="RefSeq" id="WP_035915593.1">
    <property type="nucleotide sequence ID" value="NZ_AVPJ01000006.1"/>
</dbReference>
<gene>
    <name evidence="10" type="ORF">N802_17570</name>
</gene>
<protein>
    <recommendedName>
        <fullName evidence="5">Cyanophycinase</fullName>
        <ecNumber evidence="4">3.4.15.6</ecNumber>
    </recommendedName>
</protein>
<keyword evidence="7" id="KW-0378">Hydrolase</keyword>
<dbReference type="Proteomes" id="UP000030002">
    <property type="component" value="Unassembled WGS sequence"/>
</dbReference>
<feature type="active site" description="Charge relay system" evidence="9">
    <location>
        <position position="202"/>
    </location>
</feature>
<proteinExistence type="inferred from homology"/>